<dbReference type="Proteomes" id="UP000011666">
    <property type="component" value="Unassembled WGS sequence"/>
</dbReference>
<dbReference type="EMBL" id="BANX01000025">
    <property type="protein sequence ID" value="GAC69548.1"/>
    <property type="molecule type" value="Genomic_DNA"/>
</dbReference>
<evidence type="ECO:0000256" key="1">
    <source>
        <dbReference type="SAM" id="MobiDB-lite"/>
    </source>
</evidence>
<accession>M0QLU5</accession>
<evidence type="ECO:0000256" key="2">
    <source>
        <dbReference type="SAM" id="Phobius"/>
    </source>
</evidence>
<proteinExistence type="predicted"/>
<dbReference type="eggNOG" id="COG2919">
    <property type="taxonomic scope" value="Bacteria"/>
</dbReference>
<reference evidence="3 4" key="1">
    <citation type="submission" date="2013-01" db="EMBL/GenBank/DDBJ databases">
        <title>Whole genome shotgun sequence of Gordonia soli NBRC 108243.</title>
        <authorList>
            <person name="Isaki-Nakamura S."/>
            <person name="Hosoyama A."/>
            <person name="Tsuchikane K."/>
            <person name="Ando Y."/>
            <person name="Baba S."/>
            <person name="Ohji S."/>
            <person name="Hamada M."/>
            <person name="Tamura T."/>
            <person name="Yamazoe A."/>
            <person name="Yamazaki S."/>
            <person name="Fujita N."/>
        </authorList>
    </citation>
    <scope>NUCLEOTIDE SEQUENCE [LARGE SCALE GENOMIC DNA]</scope>
    <source>
        <strain evidence="3 4">NBRC 108243</strain>
    </source>
</reference>
<dbReference type="STRING" id="1223545.GS4_25_01200"/>
<feature type="compositionally biased region" description="Acidic residues" evidence="1">
    <location>
        <begin position="8"/>
        <end position="18"/>
    </location>
</feature>
<sequence>MTTVYDDTTIDEGFDDADLDRARPGAGRRERTRVDRDRATRSRSAQRAIDRRRRRIEREHRAAMSAPQVAERPTRAIGVRRATLRERVSTVPFVVPVIALLVVGLGLSLWLSTRSAQDSYRIGIERDQNQSLLDRRDALKRTFDSGDSAPELSDKASRLGMIPAQNPARMVVDANGRGRMIGDPTPAEGKAMGSINPSTQPDPAKSIDTSKVDDSRGLGGDAPADPDDGTAAGAGGTGRDSAAADPGGANSAAPQDSIDPGGAAPTSPAPDVAAPNGTTPGASVAPGAARQGDPNRPAPNVLPPNGNSPGANAAPTR</sequence>
<keyword evidence="2" id="KW-0812">Transmembrane</keyword>
<dbReference type="AlphaFoldDB" id="M0QLU5"/>
<feature type="compositionally biased region" description="Basic and acidic residues" evidence="1">
    <location>
        <begin position="19"/>
        <end position="40"/>
    </location>
</feature>
<keyword evidence="2" id="KW-1133">Transmembrane helix</keyword>
<dbReference type="RefSeq" id="WP_007622742.1">
    <property type="nucleotide sequence ID" value="NZ_BANX01000025.1"/>
</dbReference>
<name>M0QLU5_9ACTN</name>
<feature type="region of interest" description="Disordered" evidence="1">
    <location>
        <begin position="1"/>
        <end position="70"/>
    </location>
</feature>
<evidence type="ECO:0000313" key="4">
    <source>
        <dbReference type="Proteomes" id="UP000011666"/>
    </source>
</evidence>
<comment type="caution">
    <text evidence="3">The sequence shown here is derived from an EMBL/GenBank/DDBJ whole genome shotgun (WGS) entry which is preliminary data.</text>
</comment>
<keyword evidence="2" id="KW-0472">Membrane</keyword>
<feature type="compositionally biased region" description="Low complexity" evidence="1">
    <location>
        <begin position="239"/>
        <end position="254"/>
    </location>
</feature>
<feature type="region of interest" description="Disordered" evidence="1">
    <location>
        <begin position="176"/>
        <end position="317"/>
    </location>
</feature>
<evidence type="ECO:0000313" key="3">
    <source>
        <dbReference type="EMBL" id="GAC69548.1"/>
    </source>
</evidence>
<organism evidence="3 4">
    <name type="scientific">Gordonia soli NBRC 108243</name>
    <dbReference type="NCBI Taxonomy" id="1223545"/>
    <lineage>
        <taxon>Bacteria</taxon>
        <taxon>Bacillati</taxon>
        <taxon>Actinomycetota</taxon>
        <taxon>Actinomycetes</taxon>
        <taxon>Mycobacteriales</taxon>
        <taxon>Gordoniaceae</taxon>
        <taxon>Gordonia</taxon>
    </lineage>
</organism>
<keyword evidence="4" id="KW-1185">Reference proteome</keyword>
<evidence type="ECO:0008006" key="5">
    <source>
        <dbReference type="Google" id="ProtNLM"/>
    </source>
</evidence>
<feature type="transmembrane region" description="Helical" evidence="2">
    <location>
        <begin position="90"/>
        <end position="111"/>
    </location>
</feature>
<gene>
    <name evidence="3" type="ORF">GS4_25_01200</name>
</gene>
<protein>
    <recommendedName>
        <fullName evidence="5">Cell division protein FtsL</fullName>
    </recommendedName>
</protein>